<dbReference type="PANTHER" id="PTHR31540:SF1">
    <property type="entry name" value="CENTROSOMAL PROTEIN OF 131 KDA"/>
    <property type="match status" value="1"/>
</dbReference>
<keyword evidence="1" id="KW-0175">Coiled coil</keyword>
<evidence type="ECO:0000256" key="1">
    <source>
        <dbReference type="SAM" id="Coils"/>
    </source>
</evidence>
<dbReference type="STRING" id="329046.A0A1Y2C7K7"/>
<protein>
    <recommendedName>
        <fullName evidence="4">Transforming acidic coiled-coil-containing protein C-terminal domain-containing protein</fullName>
    </recommendedName>
</protein>
<feature type="coiled-coil region" evidence="1">
    <location>
        <begin position="126"/>
        <end position="160"/>
    </location>
</feature>
<organism evidence="2 3">
    <name type="scientific">Rhizoclosmatium globosum</name>
    <dbReference type="NCBI Taxonomy" id="329046"/>
    <lineage>
        <taxon>Eukaryota</taxon>
        <taxon>Fungi</taxon>
        <taxon>Fungi incertae sedis</taxon>
        <taxon>Chytridiomycota</taxon>
        <taxon>Chytridiomycota incertae sedis</taxon>
        <taxon>Chytridiomycetes</taxon>
        <taxon>Chytridiales</taxon>
        <taxon>Chytriomycetaceae</taxon>
        <taxon>Rhizoclosmatium</taxon>
    </lineage>
</organism>
<dbReference type="GO" id="GO:0005929">
    <property type="term" value="C:cilium"/>
    <property type="evidence" value="ECO:0007669"/>
    <property type="project" value="GOC"/>
</dbReference>
<gene>
    <name evidence="2" type="ORF">BCR33DRAFT_268242</name>
</gene>
<name>A0A1Y2C7K7_9FUNG</name>
<dbReference type="Proteomes" id="UP000193642">
    <property type="component" value="Unassembled WGS sequence"/>
</dbReference>
<dbReference type="OrthoDB" id="197735at2759"/>
<dbReference type="EMBL" id="MCGO01000026">
    <property type="protein sequence ID" value="ORY43009.1"/>
    <property type="molecule type" value="Genomic_DNA"/>
</dbReference>
<sequence length="226" mass="25627">MTSAAKPKLSLAEEIRQEALREMNASELEFNIPSIAPAAESEYAPSKQSGLSQTELAKQDPASFESYNVHASQRIDRILSLLKSAEEPVVTPEVSRFIPPSEPAKPQTTKVEEYKPAIFDEVKAKLSAQQHDLEEKTKLIQALQSEIIELKDANSVQADEYKKTLKTRLSAQRKEFENVVKRHLGFIDTLMAEKNELAKKCESVSEEMKTMERSFKEKVRLISFWN</sequence>
<dbReference type="InterPro" id="IPR030465">
    <property type="entry name" value="CEP131"/>
</dbReference>
<evidence type="ECO:0000313" key="3">
    <source>
        <dbReference type="Proteomes" id="UP000193642"/>
    </source>
</evidence>
<dbReference type="GO" id="GO:0035735">
    <property type="term" value="P:intraciliary transport involved in cilium assembly"/>
    <property type="evidence" value="ECO:0007669"/>
    <property type="project" value="InterPro"/>
</dbReference>
<keyword evidence="3" id="KW-1185">Reference proteome</keyword>
<comment type="caution">
    <text evidence="2">The sequence shown here is derived from an EMBL/GenBank/DDBJ whole genome shotgun (WGS) entry which is preliminary data.</text>
</comment>
<accession>A0A1Y2C7K7</accession>
<proteinExistence type="predicted"/>
<evidence type="ECO:0000313" key="2">
    <source>
        <dbReference type="EMBL" id="ORY43009.1"/>
    </source>
</evidence>
<dbReference type="PANTHER" id="PTHR31540">
    <property type="entry name" value="CENTROSOMAL PROTEIN OF 131 KDA"/>
    <property type="match status" value="1"/>
</dbReference>
<evidence type="ECO:0008006" key="4">
    <source>
        <dbReference type="Google" id="ProtNLM"/>
    </source>
</evidence>
<feature type="coiled-coil region" evidence="1">
    <location>
        <begin position="187"/>
        <end position="214"/>
    </location>
</feature>
<dbReference type="AlphaFoldDB" id="A0A1Y2C7K7"/>
<reference evidence="2 3" key="1">
    <citation type="submission" date="2016-07" db="EMBL/GenBank/DDBJ databases">
        <title>Pervasive Adenine N6-methylation of Active Genes in Fungi.</title>
        <authorList>
            <consortium name="DOE Joint Genome Institute"/>
            <person name="Mondo S.J."/>
            <person name="Dannebaum R.O."/>
            <person name="Kuo R.C."/>
            <person name="Labutti K."/>
            <person name="Haridas S."/>
            <person name="Kuo A."/>
            <person name="Salamov A."/>
            <person name="Ahrendt S.R."/>
            <person name="Lipzen A."/>
            <person name="Sullivan W."/>
            <person name="Andreopoulos W.B."/>
            <person name="Clum A."/>
            <person name="Lindquist E."/>
            <person name="Daum C."/>
            <person name="Ramamoorthy G.K."/>
            <person name="Gryganskyi A."/>
            <person name="Culley D."/>
            <person name="Magnuson J.K."/>
            <person name="James T.Y."/>
            <person name="O'Malley M.A."/>
            <person name="Stajich J.E."/>
            <person name="Spatafora J.W."/>
            <person name="Visel A."/>
            <person name="Grigoriev I.V."/>
        </authorList>
    </citation>
    <scope>NUCLEOTIDE SEQUENCE [LARGE SCALE GENOMIC DNA]</scope>
    <source>
        <strain evidence="2 3">JEL800</strain>
    </source>
</reference>